<evidence type="ECO:0000256" key="7">
    <source>
        <dbReference type="SAM" id="Phobius"/>
    </source>
</evidence>
<evidence type="ECO:0000313" key="10">
    <source>
        <dbReference type="Proteomes" id="UP000028537"/>
    </source>
</evidence>
<name>A0A084EZ84_9BACT</name>
<evidence type="ECO:0000259" key="8">
    <source>
        <dbReference type="Pfam" id="PF00590"/>
    </source>
</evidence>
<evidence type="ECO:0000313" key="9">
    <source>
        <dbReference type="EMBL" id="KEZ23276.1"/>
    </source>
</evidence>
<dbReference type="Gene3D" id="3.40.1010.10">
    <property type="entry name" value="Cobalt-precorrin-4 Transmethylase, Domain 1"/>
    <property type="match status" value="1"/>
</dbReference>
<dbReference type="RefSeq" id="WP_038102639.1">
    <property type="nucleotide sequence ID" value="NZ_JFDP01000047.1"/>
</dbReference>
<keyword evidence="7" id="KW-1133">Transmembrane helix</keyword>
<accession>A0A084EZ84</accession>
<dbReference type="AlphaFoldDB" id="A0A084EZ84"/>
<keyword evidence="4 6" id="KW-0808">Transferase</keyword>
<dbReference type="InterPro" id="IPR000878">
    <property type="entry name" value="4pyrrol_Mease"/>
</dbReference>
<keyword evidence="2 6" id="KW-0698">rRNA processing</keyword>
<dbReference type="PANTHER" id="PTHR46111:SF1">
    <property type="entry name" value="RIBOSOMAL RNA SMALL SUBUNIT METHYLTRANSFERASE I"/>
    <property type="match status" value="1"/>
</dbReference>
<evidence type="ECO:0000256" key="1">
    <source>
        <dbReference type="ARBA" id="ARBA00022490"/>
    </source>
</evidence>
<evidence type="ECO:0000256" key="2">
    <source>
        <dbReference type="ARBA" id="ARBA00022552"/>
    </source>
</evidence>
<organism evidence="9 10">
    <name type="scientific">Ureaplasma diversum NCTC 246</name>
    <dbReference type="NCBI Taxonomy" id="1188241"/>
    <lineage>
        <taxon>Bacteria</taxon>
        <taxon>Bacillati</taxon>
        <taxon>Mycoplasmatota</taxon>
        <taxon>Mycoplasmoidales</taxon>
        <taxon>Mycoplasmoidaceae</taxon>
        <taxon>Ureaplasma</taxon>
    </lineage>
</organism>
<dbReference type="PANTHER" id="PTHR46111">
    <property type="entry name" value="RIBOSOMAL RNA SMALL SUBUNIT METHYLTRANSFERASE I"/>
    <property type="match status" value="1"/>
</dbReference>
<dbReference type="PIRSF" id="PIRSF005917">
    <property type="entry name" value="MTase_YraL"/>
    <property type="match status" value="1"/>
</dbReference>
<dbReference type="eggNOG" id="COG0313">
    <property type="taxonomic scope" value="Bacteria"/>
</dbReference>
<evidence type="ECO:0000256" key="3">
    <source>
        <dbReference type="ARBA" id="ARBA00022603"/>
    </source>
</evidence>
<evidence type="ECO:0000256" key="4">
    <source>
        <dbReference type="ARBA" id="ARBA00022679"/>
    </source>
</evidence>
<dbReference type="SUPFAM" id="SSF53790">
    <property type="entry name" value="Tetrapyrrole methylase"/>
    <property type="match status" value="1"/>
</dbReference>
<keyword evidence="1 6" id="KW-0963">Cytoplasm</keyword>
<protein>
    <recommendedName>
        <fullName evidence="6">Ribosomal RNA small subunit methyltransferase I</fullName>
        <ecNumber evidence="6">2.1.1.198</ecNumber>
    </recommendedName>
    <alternativeName>
        <fullName evidence="6">16S rRNA 2'-O-ribose C1402 methyltransferase</fullName>
    </alternativeName>
    <alternativeName>
        <fullName evidence="6">rRNA (cytidine-2'-O-)-methyltransferase RsmI</fullName>
    </alternativeName>
</protein>
<dbReference type="GO" id="GO:0070677">
    <property type="term" value="F:rRNA (cytosine-2'-O-)-methyltransferase activity"/>
    <property type="evidence" value="ECO:0007669"/>
    <property type="project" value="UniProtKB-UniRule"/>
</dbReference>
<evidence type="ECO:0000256" key="5">
    <source>
        <dbReference type="ARBA" id="ARBA00022691"/>
    </source>
</evidence>
<dbReference type="GO" id="GO:0005737">
    <property type="term" value="C:cytoplasm"/>
    <property type="evidence" value="ECO:0007669"/>
    <property type="project" value="UniProtKB-SubCell"/>
</dbReference>
<dbReference type="HAMAP" id="MF_01877">
    <property type="entry name" value="16SrRNA_methyltr_I"/>
    <property type="match status" value="1"/>
</dbReference>
<comment type="function">
    <text evidence="6">Catalyzes the 2'-O-methylation of the ribose of cytidine 1402 (C1402) in 16S rRNA.</text>
</comment>
<dbReference type="Gene3D" id="3.30.950.10">
    <property type="entry name" value="Methyltransferase, Cobalt-precorrin-4 Transmethylase, Domain 2"/>
    <property type="match status" value="1"/>
</dbReference>
<comment type="catalytic activity">
    <reaction evidence="6">
        <text>cytidine(1402) in 16S rRNA + S-adenosyl-L-methionine = 2'-O-methylcytidine(1402) in 16S rRNA + S-adenosyl-L-homocysteine + H(+)</text>
        <dbReference type="Rhea" id="RHEA:42924"/>
        <dbReference type="Rhea" id="RHEA-COMP:10285"/>
        <dbReference type="Rhea" id="RHEA-COMP:10286"/>
        <dbReference type="ChEBI" id="CHEBI:15378"/>
        <dbReference type="ChEBI" id="CHEBI:57856"/>
        <dbReference type="ChEBI" id="CHEBI:59789"/>
        <dbReference type="ChEBI" id="CHEBI:74495"/>
        <dbReference type="ChEBI" id="CHEBI:82748"/>
        <dbReference type="EC" id="2.1.1.198"/>
    </reaction>
</comment>
<dbReference type="EC" id="2.1.1.198" evidence="6"/>
<dbReference type="Pfam" id="PF00590">
    <property type="entry name" value="TP_methylase"/>
    <property type="match status" value="1"/>
</dbReference>
<comment type="caution">
    <text evidence="9">The sequence shown here is derived from an EMBL/GenBank/DDBJ whole genome shotgun (WGS) entry which is preliminary data.</text>
</comment>
<feature type="domain" description="Tetrapyrrole methylase" evidence="8">
    <location>
        <begin position="10"/>
        <end position="209"/>
    </location>
</feature>
<keyword evidence="10" id="KW-1185">Reference proteome</keyword>
<dbReference type="PROSITE" id="PS01296">
    <property type="entry name" value="RSMI"/>
    <property type="match status" value="1"/>
</dbReference>
<dbReference type="InterPro" id="IPR008189">
    <property type="entry name" value="rRNA_ssu_MeTfrase_I"/>
</dbReference>
<evidence type="ECO:0000256" key="6">
    <source>
        <dbReference type="HAMAP-Rule" id="MF_01877"/>
    </source>
</evidence>
<comment type="subcellular location">
    <subcellularLocation>
        <location evidence="6">Cytoplasm</location>
    </subcellularLocation>
</comment>
<keyword evidence="3 6" id="KW-0489">Methyltransferase</keyword>
<dbReference type="InterPro" id="IPR035996">
    <property type="entry name" value="4pyrrol_Methylase_sf"/>
</dbReference>
<keyword evidence="7" id="KW-0812">Transmembrane</keyword>
<dbReference type="Proteomes" id="UP000028537">
    <property type="component" value="Unassembled WGS sequence"/>
</dbReference>
<dbReference type="InterPro" id="IPR014777">
    <property type="entry name" value="4pyrrole_Mease_sub1"/>
</dbReference>
<dbReference type="NCBIfam" id="TIGR00096">
    <property type="entry name" value="16S rRNA (cytidine(1402)-2'-O)-methyltransferase"/>
    <property type="match status" value="1"/>
</dbReference>
<proteinExistence type="inferred from homology"/>
<dbReference type="InterPro" id="IPR014776">
    <property type="entry name" value="4pyrrole_Mease_sub2"/>
</dbReference>
<feature type="transmembrane region" description="Helical" evidence="7">
    <location>
        <begin position="122"/>
        <end position="142"/>
    </location>
</feature>
<dbReference type="OrthoDB" id="9809084at2"/>
<comment type="similarity">
    <text evidence="6">Belongs to the methyltransferase superfamily. RsmI family.</text>
</comment>
<dbReference type="InterPro" id="IPR018063">
    <property type="entry name" value="SAM_MeTrfase_RsmI_CS"/>
</dbReference>
<keyword evidence="5 6" id="KW-0949">S-adenosyl-L-methionine</keyword>
<gene>
    <name evidence="6" type="primary">rsmI</name>
    <name evidence="9" type="ORF">UDIV_3620</name>
</gene>
<sequence>MKLNEKEHILSVVATPIGNINEASARVINTLNEAYVILCEDTRVTAKLLHLLNIFDYKKLISFHNFNEESKINEALKWITSHKTVLVSDAGYPTISDPGYGLIQACHENNIGIEVINGPSSVMHALVASGFCSTSFMFLGFLGKTSNQRKTRLNEIKNVNTTFVVFEAVHRIQKTLADILEVLGDVVVFIGRELTKKNETHYIGRISSIPEIFEKGEFVIVIDYNNPVSVEQEELINEQNLIEQIQIYMHTHQVKLKQACKEVAKIINGSASELYYLMVKKDVK</sequence>
<dbReference type="EMBL" id="JFDP01000047">
    <property type="protein sequence ID" value="KEZ23276.1"/>
    <property type="molecule type" value="Genomic_DNA"/>
</dbReference>
<reference evidence="9 10" key="1">
    <citation type="submission" date="2014-02" db="EMBL/GenBank/DDBJ databases">
        <title>Genome sequence of Ureaplasma diversum strain 246.</title>
        <authorList>
            <person name="Sirand-Pugnet P."/>
            <person name="Breton M."/>
            <person name="Dordet-Frisoni E."/>
            <person name="Baranowski E."/>
            <person name="Barre A."/>
            <person name="Couture C."/>
            <person name="Dupuy V."/>
            <person name="Gaurivaud P."/>
            <person name="Jacob D."/>
            <person name="Lemaitre C."/>
            <person name="Manso-Silvan L."/>
            <person name="Nikolski M."/>
            <person name="Nouvel L.-X."/>
            <person name="Poumarat F."/>
            <person name="Tardy F."/>
            <person name="Thebault P."/>
            <person name="Theil S."/>
            <person name="Citti C."/>
            <person name="Thiaucourt F."/>
            <person name="Blanchard A."/>
        </authorList>
    </citation>
    <scope>NUCLEOTIDE SEQUENCE [LARGE SCALE GENOMIC DNA]</scope>
    <source>
        <strain evidence="9 10">NCTC 246</strain>
    </source>
</reference>
<keyword evidence="7" id="KW-0472">Membrane</keyword>
<dbReference type="CDD" id="cd11648">
    <property type="entry name" value="RsmI"/>
    <property type="match status" value="1"/>
</dbReference>